<dbReference type="InterPro" id="IPR016163">
    <property type="entry name" value="Ald_DH_C"/>
</dbReference>
<reference evidence="11 12" key="1">
    <citation type="submission" date="2019-10" db="EMBL/GenBank/DDBJ databases">
        <title>Evaluation of single-gene subtyping targets for Pseudomonas.</title>
        <authorList>
            <person name="Reichler S.J."/>
            <person name="Orsi R.H."/>
            <person name="Wiedmann M."/>
            <person name="Martin N.H."/>
            <person name="Murphy S.I."/>
        </authorList>
    </citation>
    <scope>NUCLEOTIDE SEQUENCE [LARGE SCALE GENOMIC DNA]</scope>
    <source>
        <strain evidence="10 12">FSL R10-3254</strain>
        <strain evidence="9 11">FSL R10-3257</strain>
    </source>
</reference>
<organism evidence="9 11">
    <name type="scientific">Pseudomonas helleri</name>
    <dbReference type="NCBI Taxonomy" id="1608996"/>
    <lineage>
        <taxon>Bacteria</taxon>
        <taxon>Pseudomonadati</taxon>
        <taxon>Pseudomonadota</taxon>
        <taxon>Gammaproteobacteria</taxon>
        <taxon>Pseudomonadales</taxon>
        <taxon>Pseudomonadaceae</taxon>
        <taxon>Pseudomonas</taxon>
    </lineage>
</organism>
<dbReference type="PROSITE" id="PS00687">
    <property type="entry name" value="ALDEHYDE_DEHYDR_GLU"/>
    <property type="match status" value="1"/>
</dbReference>
<dbReference type="GO" id="GO:0005737">
    <property type="term" value="C:cytoplasm"/>
    <property type="evidence" value="ECO:0007669"/>
    <property type="project" value="TreeGrafter"/>
</dbReference>
<dbReference type="GO" id="GO:0004029">
    <property type="term" value="F:aldehyde dehydrogenase (NAD+) activity"/>
    <property type="evidence" value="ECO:0007669"/>
    <property type="project" value="TreeGrafter"/>
</dbReference>
<evidence type="ECO:0000313" key="12">
    <source>
        <dbReference type="Proteomes" id="UP000489190"/>
    </source>
</evidence>
<evidence type="ECO:0000256" key="7">
    <source>
        <dbReference type="RuleBase" id="RU003345"/>
    </source>
</evidence>
<evidence type="ECO:0000313" key="10">
    <source>
        <dbReference type="EMBL" id="MQT88265.1"/>
    </source>
</evidence>
<comment type="similarity">
    <text evidence="1 4 7">Belongs to the aldehyde dehydrogenase family.</text>
</comment>
<dbReference type="InterPro" id="IPR016161">
    <property type="entry name" value="Ald_DH/histidinol_DH"/>
</dbReference>
<name>A0A7X1W6N0_9PSED</name>
<dbReference type="Proteomes" id="UP000489190">
    <property type="component" value="Unassembled WGS sequence"/>
</dbReference>
<evidence type="ECO:0000256" key="4">
    <source>
        <dbReference type="PIRNR" id="PIRNR036492"/>
    </source>
</evidence>
<feature type="active site" evidence="5">
    <location>
        <position position="257"/>
    </location>
</feature>
<evidence type="ECO:0000256" key="3">
    <source>
        <dbReference type="ARBA" id="ARBA00023027"/>
    </source>
</evidence>
<dbReference type="PIRSF" id="PIRSF036492">
    <property type="entry name" value="ALDH"/>
    <property type="match status" value="1"/>
</dbReference>
<gene>
    <name evidence="10" type="ORF">GHO39_03780</name>
    <name evidence="9" type="ORF">GHO40_05450</name>
</gene>
<dbReference type="Proteomes" id="UP000441404">
    <property type="component" value="Unassembled WGS sequence"/>
</dbReference>
<dbReference type="Pfam" id="PF00171">
    <property type="entry name" value="Aldedh"/>
    <property type="match status" value="1"/>
</dbReference>
<evidence type="ECO:0000313" key="11">
    <source>
        <dbReference type="Proteomes" id="UP000441404"/>
    </source>
</evidence>
<dbReference type="SUPFAM" id="SSF53720">
    <property type="entry name" value="ALDH-like"/>
    <property type="match status" value="1"/>
</dbReference>
<dbReference type="InterPro" id="IPR029510">
    <property type="entry name" value="Ald_DH_CS_GLU"/>
</dbReference>
<feature type="domain" description="Aldehyde dehydrogenase" evidence="8">
    <location>
        <begin position="8"/>
        <end position="449"/>
    </location>
</feature>
<evidence type="ECO:0000256" key="6">
    <source>
        <dbReference type="PROSITE-ProRule" id="PRU10007"/>
    </source>
</evidence>
<dbReference type="EMBL" id="WIWI01000007">
    <property type="protein sequence ID" value="MQT88265.1"/>
    <property type="molecule type" value="Genomic_DNA"/>
</dbReference>
<dbReference type="PANTHER" id="PTHR43570">
    <property type="entry name" value="ALDEHYDE DEHYDROGENASE"/>
    <property type="match status" value="1"/>
</dbReference>
<dbReference type="PANTHER" id="PTHR43570:SF20">
    <property type="entry name" value="ALDEHYDE DEHYDROGENASE ALDX-RELATED"/>
    <property type="match status" value="1"/>
</dbReference>
<evidence type="ECO:0000259" key="8">
    <source>
        <dbReference type="Pfam" id="PF00171"/>
    </source>
</evidence>
<evidence type="ECO:0000256" key="2">
    <source>
        <dbReference type="ARBA" id="ARBA00023002"/>
    </source>
</evidence>
<proteinExistence type="inferred from homology"/>
<dbReference type="InterPro" id="IPR012394">
    <property type="entry name" value="Aldehyde_DH_NAD(P)"/>
</dbReference>
<evidence type="ECO:0000256" key="1">
    <source>
        <dbReference type="ARBA" id="ARBA00009986"/>
    </source>
</evidence>
<evidence type="ECO:0000313" key="9">
    <source>
        <dbReference type="EMBL" id="MQT46180.1"/>
    </source>
</evidence>
<evidence type="ECO:0000256" key="5">
    <source>
        <dbReference type="PIRSR" id="PIRSR036492-1"/>
    </source>
</evidence>
<keyword evidence="3" id="KW-0520">NAD</keyword>
<dbReference type="AlphaFoldDB" id="A0A7X1W6N0"/>
<dbReference type="Gene3D" id="3.40.605.10">
    <property type="entry name" value="Aldehyde Dehydrogenase, Chain A, domain 1"/>
    <property type="match status" value="1"/>
</dbReference>
<dbReference type="GO" id="GO:0006081">
    <property type="term" value="P:aldehyde metabolic process"/>
    <property type="evidence" value="ECO:0007669"/>
    <property type="project" value="InterPro"/>
</dbReference>
<dbReference type="InterPro" id="IPR015590">
    <property type="entry name" value="Aldehyde_DH_dom"/>
</dbReference>
<dbReference type="CDD" id="cd07133">
    <property type="entry name" value="ALDH_CALDH_CalB"/>
    <property type="match status" value="1"/>
</dbReference>
<feature type="active site" evidence="5 6">
    <location>
        <position position="223"/>
    </location>
</feature>
<accession>A0A7X1W6N0</accession>
<sequence length="481" mass="51886">MAVSPQSATLAQTAAAQIGAVLGRQRAALLASEHPSADVRIDRITRAINLLLENRTALADAASADFGNRSREQTLLADIGSAVTALRHSREHLREWMQPELLQAPFEGTDARVEYQPLGVVGIVSPWNFPVTLAFGPVAGAFAAGNRIMLKPSELTPKVSALLAELVPRYFAEEEFAVILGGADVGAAFSAQPFDHLIFTGSTSVARHIMRAAADNLVPVTLELGGKSPVIVSRTANLRTVVERVLTVKTFNAGQICLSPDYVLLPVESVDAFVTEATRVVGQMYPTLKDNPDFTSIINPRNYDRLQGYLADAREKGALLVEINPAGEDLDDRERRKIAPTLVLGATDEMQVLQEEIFGPILPVKTYSDFNEIIGYINAHSRPLAVYYFGEDAAERRQVVERTTSGALVVNDAMTHVFIEDLPFGGVGASGMGAYHGIHGFRTFSHAKPVFSQSSGGESNLLMRAPYSETTRDSIAAMLGG</sequence>
<keyword evidence="2 4" id="KW-0560">Oxidoreductase</keyword>
<dbReference type="RefSeq" id="WP_153326820.1">
    <property type="nucleotide sequence ID" value="NZ_WIWI01000007.1"/>
</dbReference>
<dbReference type="Gene3D" id="3.40.309.10">
    <property type="entry name" value="Aldehyde Dehydrogenase, Chain A, domain 2"/>
    <property type="match status" value="1"/>
</dbReference>
<protein>
    <recommendedName>
        <fullName evidence="4">Aldehyde dehydrogenase</fullName>
    </recommendedName>
</protein>
<dbReference type="EMBL" id="WIWJ01000007">
    <property type="protein sequence ID" value="MQT46180.1"/>
    <property type="molecule type" value="Genomic_DNA"/>
</dbReference>
<dbReference type="InterPro" id="IPR016162">
    <property type="entry name" value="Ald_DH_N"/>
</dbReference>
<comment type="caution">
    <text evidence="9">The sequence shown here is derived from an EMBL/GenBank/DDBJ whole genome shotgun (WGS) entry which is preliminary data.</text>
</comment>